<reference evidence="2 3" key="1">
    <citation type="submission" date="2016-11" db="EMBL/GenBank/DDBJ databases">
        <authorList>
            <person name="Jaros S."/>
            <person name="Januszkiewicz K."/>
            <person name="Wedrychowicz H."/>
        </authorList>
    </citation>
    <scope>NUCLEOTIDE SEQUENCE [LARGE SCALE GENOMIC DNA]</scope>
    <source>
        <strain evidence="2 3">GAS138</strain>
    </source>
</reference>
<sequence>MLRTRRLAAGIGALLLGMSAPAMGGESAITCTNPASGASFQIRIDYDRSTVDTNPAEISDGKISWRDENRWNYTLDRKSGKLTIILASSTGGSFLYDRCKLEN</sequence>
<evidence type="ECO:0008006" key="4">
    <source>
        <dbReference type="Google" id="ProtNLM"/>
    </source>
</evidence>
<name>A0A1M5Q0I6_9BRAD</name>
<protein>
    <recommendedName>
        <fullName evidence="4">Membrane-bound lysozyme-inhibitor of c-type lysozyme</fullName>
    </recommendedName>
</protein>
<evidence type="ECO:0000256" key="1">
    <source>
        <dbReference type="SAM" id="SignalP"/>
    </source>
</evidence>
<keyword evidence="1" id="KW-0732">Signal</keyword>
<dbReference type="AlphaFoldDB" id="A0A1M5Q0I6"/>
<dbReference type="EMBL" id="LT670817">
    <property type="protein sequence ID" value="SHH07655.1"/>
    <property type="molecule type" value="Genomic_DNA"/>
</dbReference>
<evidence type="ECO:0000313" key="2">
    <source>
        <dbReference type="EMBL" id="SHH07655.1"/>
    </source>
</evidence>
<accession>A0A1M5Q0I6</accession>
<dbReference type="Proteomes" id="UP000189796">
    <property type="component" value="Chromosome I"/>
</dbReference>
<organism evidence="2 3">
    <name type="scientific">Bradyrhizobium erythrophlei</name>
    <dbReference type="NCBI Taxonomy" id="1437360"/>
    <lineage>
        <taxon>Bacteria</taxon>
        <taxon>Pseudomonadati</taxon>
        <taxon>Pseudomonadota</taxon>
        <taxon>Alphaproteobacteria</taxon>
        <taxon>Hyphomicrobiales</taxon>
        <taxon>Nitrobacteraceae</taxon>
        <taxon>Bradyrhizobium</taxon>
    </lineage>
</organism>
<feature type="chain" id="PRO_5013245962" description="Membrane-bound lysozyme-inhibitor of c-type lysozyme" evidence="1">
    <location>
        <begin position="25"/>
        <end position="103"/>
    </location>
</feature>
<feature type="signal peptide" evidence="1">
    <location>
        <begin position="1"/>
        <end position="24"/>
    </location>
</feature>
<gene>
    <name evidence="2" type="ORF">SAMN05443248_3597</name>
</gene>
<evidence type="ECO:0000313" key="3">
    <source>
        <dbReference type="Proteomes" id="UP000189796"/>
    </source>
</evidence>
<proteinExistence type="predicted"/>